<keyword evidence="4" id="KW-0747">Spliceosome</keyword>
<proteinExistence type="inferred from homology"/>
<evidence type="ECO:0000256" key="3">
    <source>
        <dbReference type="ARBA" id="ARBA00022664"/>
    </source>
</evidence>
<evidence type="ECO:0000313" key="9">
    <source>
        <dbReference type="Proteomes" id="UP000685013"/>
    </source>
</evidence>
<keyword evidence="3" id="KW-0507">mRNA processing</keyword>
<dbReference type="EMBL" id="JAGKQH010000018">
    <property type="protein sequence ID" value="KAG6572957.1"/>
    <property type="molecule type" value="Genomic_DNA"/>
</dbReference>
<sequence>MRRSSKRPADFLKDLPPIPKFKFDDHPMLAREYERTVRLQQLAQEQNEKMEKVNRERKFHQQNAASELHVLSTQWKELCQKNIEIRVVSSQIEDQIQDRRREAEKK</sequence>
<dbReference type="GO" id="GO:0008380">
    <property type="term" value="P:RNA splicing"/>
    <property type="evidence" value="ECO:0007669"/>
    <property type="project" value="UniProtKB-KW"/>
</dbReference>
<protein>
    <submittedName>
        <fullName evidence="8">Pre-mRNA-splicing factor SPF27-like protein</fullName>
    </submittedName>
</protein>
<dbReference type="Pfam" id="PF05700">
    <property type="entry name" value="BCAS2"/>
    <property type="match status" value="1"/>
</dbReference>
<dbReference type="GO" id="GO:0006397">
    <property type="term" value="P:mRNA processing"/>
    <property type="evidence" value="ECO:0007669"/>
    <property type="project" value="UniProtKB-KW"/>
</dbReference>
<evidence type="ECO:0000256" key="7">
    <source>
        <dbReference type="SAM" id="Coils"/>
    </source>
</evidence>
<keyword evidence="6" id="KW-0539">Nucleus</keyword>
<organism evidence="8 9">
    <name type="scientific">Cucurbita argyrosperma subsp. sororia</name>
    <dbReference type="NCBI Taxonomy" id="37648"/>
    <lineage>
        <taxon>Eukaryota</taxon>
        <taxon>Viridiplantae</taxon>
        <taxon>Streptophyta</taxon>
        <taxon>Embryophyta</taxon>
        <taxon>Tracheophyta</taxon>
        <taxon>Spermatophyta</taxon>
        <taxon>Magnoliopsida</taxon>
        <taxon>eudicotyledons</taxon>
        <taxon>Gunneridae</taxon>
        <taxon>Pentapetalae</taxon>
        <taxon>rosids</taxon>
        <taxon>fabids</taxon>
        <taxon>Cucurbitales</taxon>
        <taxon>Cucurbitaceae</taxon>
        <taxon>Cucurbiteae</taxon>
        <taxon>Cucurbita</taxon>
    </lineage>
</organism>
<feature type="coiled-coil region" evidence="7">
    <location>
        <begin position="36"/>
        <end position="63"/>
    </location>
</feature>
<name>A0AAV6LZ79_9ROSI</name>
<dbReference type="InterPro" id="IPR008409">
    <property type="entry name" value="SPF27"/>
</dbReference>
<keyword evidence="7" id="KW-0175">Coiled coil</keyword>
<evidence type="ECO:0000256" key="6">
    <source>
        <dbReference type="ARBA" id="ARBA00023242"/>
    </source>
</evidence>
<dbReference type="PANTHER" id="PTHR13296">
    <property type="entry name" value="BCAS2 PROTEIN"/>
    <property type="match status" value="1"/>
</dbReference>
<comment type="caution">
    <text evidence="8">The sequence shown here is derived from an EMBL/GenBank/DDBJ whole genome shotgun (WGS) entry which is preliminary data.</text>
</comment>
<accession>A0AAV6LZ79</accession>
<evidence type="ECO:0000256" key="4">
    <source>
        <dbReference type="ARBA" id="ARBA00022728"/>
    </source>
</evidence>
<evidence type="ECO:0000313" key="8">
    <source>
        <dbReference type="EMBL" id="KAG6572957.1"/>
    </source>
</evidence>
<keyword evidence="5" id="KW-0508">mRNA splicing</keyword>
<keyword evidence="9" id="KW-1185">Reference proteome</keyword>
<feature type="non-terminal residue" evidence="8">
    <location>
        <position position="1"/>
    </location>
</feature>
<comment type="subcellular location">
    <subcellularLocation>
        <location evidence="1">Nucleus</location>
    </subcellularLocation>
</comment>
<dbReference type="Proteomes" id="UP000685013">
    <property type="component" value="Chromosome 18"/>
</dbReference>
<evidence type="ECO:0000256" key="1">
    <source>
        <dbReference type="ARBA" id="ARBA00004123"/>
    </source>
</evidence>
<dbReference type="GO" id="GO:0000974">
    <property type="term" value="C:Prp19 complex"/>
    <property type="evidence" value="ECO:0007669"/>
    <property type="project" value="TreeGrafter"/>
</dbReference>
<dbReference type="GO" id="GO:0071013">
    <property type="term" value="C:catalytic step 2 spliceosome"/>
    <property type="evidence" value="ECO:0007669"/>
    <property type="project" value="TreeGrafter"/>
</dbReference>
<dbReference type="PANTHER" id="PTHR13296:SF0">
    <property type="entry name" value="PRE-MRNA-SPLICING FACTOR SPF27"/>
    <property type="match status" value="1"/>
</dbReference>
<evidence type="ECO:0000256" key="5">
    <source>
        <dbReference type="ARBA" id="ARBA00023187"/>
    </source>
</evidence>
<dbReference type="GO" id="GO:0071011">
    <property type="term" value="C:precatalytic spliceosome"/>
    <property type="evidence" value="ECO:0007669"/>
    <property type="project" value="TreeGrafter"/>
</dbReference>
<evidence type="ECO:0000256" key="2">
    <source>
        <dbReference type="ARBA" id="ARBA00010788"/>
    </source>
</evidence>
<gene>
    <name evidence="8" type="primary">MOS4</name>
    <name evidence="8" type="ORF">SDJN03_26844</name>
</gene>
<comment type="similarity">
    <text evidence="2">Belongs to the SPF27 family.</text>
</comment>
<reference evidence="8 9" key="1">
    <citation type="journal article" date="2021" name="Hortic Res">
        <title>The domestication of Cucurbita argyrosperma as revealed by the genome of its wild relative.</title>
        <authorList>
            <person name="Barrera-Redondo J."/>
            <person name="Sanchez-de la Vega G."/>
            <person name="Aguirre-Liguori J.A."/>
            <person name="Castellanos-Morales G."/>
            <person name="Gutierrez-Guerrero Y.T."/>
            <person name="Aguirre-Dugua X."/>
            <person name="Aguirre-Planter E."/>
            <person name="Tenaillon M.I."/>
            <person name="Lira-Saade R."/>
            <person name="Eguiarte L.E."/>
        </authorList>
    </citation>
    <scope>NUCLEOTIDE SEQUENCE [LARGE SCALE GENOMIC DNA]</scope>
    <source>
        <strain evidence="8">JBR-2021</strain>
    </source>
</reference>
<dbReference type="AlphaFoldDB" id="A0AAV6LZ79"/>